<evidence type="ECO:0000313" key="8">
    <source>
        <dbReference type="EMBL" id="BDU72484.1"/>
    </source>
</evidence>
<evidence type="ECO:0000256" key="2">
    <source>
        <dbReference type="ARBA" id="ARBA00022475"/>
    </source>
</evidence>
<dbReference type="GO" id="GO:0044781">
    <property type="term" value="P:bacterial-type flagellum organization"/>
    <property type="evidence" value="ECO:0007669"/>
    <property type="project" value="InterPro"/>
</dbReference>
<dbReference type="AlphaFoldDB" id="A0AA48K816"/>
<feature type="chain" id="PRO_5041354616" description="Flagellar protein FliO/FliZ" evidence="7">
    <location>
        <begin position="22"/>
        <end position="171"/>
    </location>
</feature>
<dbReference type="RefSeq" id="WP_316415391.1">
    <property type="nucleotide sequence ID" value="NZ_AP027080.1"/>
</dbReference>
<evidence type="ECO:0000256" key="5">
    <source>
        <dbReference type="ARBA" id="ARBA00023136"/>
    </source>
</evidence>
<keyword evidence="9" id="KW-1185">Reference proteome</keyword>
<evidence type="ECO:0000256" key="4">
    <source>
        <dbReference type="ARBA" id="ARBA00022989"/>
    </source>
</evidence>
<name>A0AA48K816_9BACT</name>
<keyword evidence="7" id="KW-0732">Signal</keyword>
<evidence type="ECO:0000256" key="1">
    <source>
        <dbReference type="ARBA" id="ARBA00004236"/>
    </source>
</evidence>
<feature type="transmembrane region" description="Helical" evidence="6">
    <location>
        <begin position="57"/>
        <end position="77"/>
    </location>
</feature>
<feature type="signal peptide" evidence="7">
    <location>
        <begin position="1"/>
        <end position="21"/>
    </location>
</feature>
<keyword evidence="3 6" id="KW-0812">Transmembrane</keyword>
<sequence length="171" mass="17697">MGIKGLILCATLLVAGPGALAQAPAPGPSERALQERYVPDDGKPTQGRGEAGAPSGWRALGSMLIVLGLAGGGLWAFRKWGAKRLPGSGGARLNVEETLALGDRRFVSILRADDEKFLIALGPQGVTLLARLDSVEAGGPADFATALAREADIATPMAVRDVEAMMRGEKP</sequence>
<evidence type="ECO:0000256" key="6">
    <source>
        <dbReference type="SAM" id="Phobius"/>
    </source>
</evidence>
<dbReference type="GO" id="GO:0016020">
    <property type="term" value="C:membrane"/>
    <property type="evidence" value="ECO:0007669"/>
    <property type="project" value="InterPro"/>
</dbReference>
<gene>
    <name evidence="8" type="ORF">METEAL_16580</name>
</gene>
<dbReference type="KEGG" id="msil:METEAL_16580"/>
<reference evidence="9" key="1">
    <citation type="journal article" date="2023" name="Int. J. Syst. Evol. Microbiol.">
        <title>Mesoterricola silvestris gen. nov., sp. nov., Mesoterricola sediminis sp. nov., Geothrix oryzae sp. nov., Geothrix edaphica sp. nov., Geothrix rubra sp. nov., and Geothrix limicola sp. nov., six novel members of Acidobacteriota isolated from soils.</title>
        <authorList>
            <person name="Itoh H."/>
            <person name="Sugisawa Y."/>
            <person name="Mise K."/>
            <person name="Xu Z."/>
            <person name="Kuniyasu M."/>
            <person name="Ushijima N."/>
            <person name="Kawano K."/>
            <person name="Kobayashi E."/>
            <person name="Shiratori Y."/>
            <person name="Masuda Y."/>
            <person name="Senoo K."/>
        </authorList>
    </citation>
    <scope>NUCLEOTIDE SEQUENCE [LARGE SCALE GENOMIC DNA]</scope>
    <source>
        <strain evidence="9">W79</strain>
    </source>
</reference>
<proteinExistence type="predicted"/>
<evidence type="ECO:0008006" key="10">
    <source>
        <dbReference type="Google" id="ProtNLM"/>
    </source>
</evidence>
<keyword evidence="5 6" id="KW-0472">Membrane</keyword>
<accession>A0AA48K816</accession>
<evidence type="ECO:0000256" key="3">
    <source>
        <dbReference type="ARBA" id="ARBA00022692"/>
    </source>
</evidence>
<keyword evidence="2" id="KW-1003">Cell membrane</keyword>
<dbReference type="InterPro" id="IPR022781">
    <property type="entry name" value="Flagellar_biosynth_FliO"/>
</dbReference>
<comment type="subcellular location">
    <subcellularLocation>
        <location evidence="1">Cell membrane</location>
    </subcellularLocation>
</comment>
<dbReference type="EMBL" id="AP027080">
    <property type="protein sequence ID" value="BDU72484.1"/>
    <property type="molecule type" value="Genomic_DNA"/>
</dbReference>
<evidence type="ECO:0000313" key="9">
    <source>
        <dbReference type="Proteomes" id="UP001238179"/>
    </source>
</evidence>
<evidence type="ECO:0000256" key="7">
    <source>
        <dbReference type="SAM" id="SignalP"/>
    </source>
</evidence>
<organism evidence="8 9">
    <name type="scientific">Mesoterricola silvestris</name>
    <dbReference type="NCBI Taxonomy" id="2927979"/>
    <lineage>
        <taxon>Bacteria</taxon>
        <taxon>Pseudomonadati</taxon>
        <taxon>Acidobacteriota</taxon>
        <taxon>Holophagae</taxon>
        <taxon>Holophagales</taxon>
        <taxon>Holophagaceae</taxon>
        <taxon>Mesoterricola</taxon>
    </lineage>
</organism>
<dbReference type="Proteomes" id="UP001238179">
    <property type="component" value="Chromosome"/>
</dbReference>
<dbReference type="Pfam" id="PF04347">
    <property type="entry name" value="FliO"/>
    <property type="match status" value="1"/>
</dbReference>
<protein>
    <recommendedName>
        <fullName evidence="10">Flagellar protein FliO/FliZ</fullName>
    </recommendedName>
</protein>
<keyword evidence="4 6" id="KW-1133">Transmembrane helix</keyword>